<dbReference type="PANTHER" id="PTHR42957">
    <property type="entry name" value="HELICASE MJ1565-RELATED"/>
    <property type="match status" value="1"/>
</dbReference>
<dbReference type="SUPFAM" id="SSF52540">
    <property type="entry name" value="P-loop containing nucleoside triphosphate hydrolases"/>
    <property type="match status" value="1"/>
</dbReference>
<organism evidence="2 3">
    <name type="scientific">Xylanibacter rarus</name>
    <dbReference type="NCBI Taxonomy" id="1676614"/>
    <lineage>
        <taxon>Bacteria</taxon>
        <taxon>Pseudomonadati</taxon>
        <taxon>Bacteroidota</taxon>
        <taxon>Bacteroidia</taxon>
        <taxon>Bacteroidales</taxon>
        <taxon>Prevotellaceae</taxon>
        <taxon>Xylanibacter</taxon>
    </lineage>
</organism>
<dbReference type="InterPro" id="IPR008571">
    <property type="entry name" value="HerA-like"/>
</dbReference>
<feature type="domain" description="Helicase HerA central" evidence="1">
    <location>
        <begin position="151"/>
        <end position="306"/>
    </location>
</feature>
<dbReference type="PANTHER" id="PTHR42957:SF1">
    <property type="entry name" value="HELICASE MJ1565-RELATED"/>
    <property type="match status" value="1"/>
</dbReference>
<comment type="caution">
    <text evidence="2">The sequence shown here is derived from an EMBL/GenBank/DDBJ whole genome shotgun (WGS) entry which is preliminary data.</text>
</comment>
<name>A0A8E1QWJ6_9BACT</name>
<dbReference type="RefSeq" id="WP_053398758.1">
    <property type="nucleotide sequence ID" value="NZ_LFQU01000021.1"/>
</dbReference>
<dbReference type="EMBL" id="LFQU01000021">
    <property type="protein sequence ID" value="KOO67945.1"/>
    <property type="molecule type" value="Genomic_DNA"/>
</dbReference>
<gene>
    <name evidence="2" type="ORF">ACU52_10600</name>
</gene>
<keyword evidence="3" id="KW-1185">Reference proteome</keyword>
<dbReference type="Proteomes" id="UP000036951">
    <property type="component" value="Unassembled WGS sequence"/>
</dbReference>
<proteinExistence type="predicted"/>
<dbReference type="InterPro" id="IPR002789">
    <property type="entry name" value="HerA_central"/>
</dbReference>
<accession>A0A8E1QWJ6</accession>
<reference evidence="2 3" key="1">
    <citation type="submission" date="2015-06" db="EMBL/GenBank/DDBJ databases">
        <title>Prevotella sp. 109, sp. nov., a novel member of the family Prevotellaceae isolated from human faeces.</title>
        <authorList>
            <person name="Shkoporov A.N."/>
            <person name="Chaplin A.V."/>
            <person name="Kafarskaia L.I."/>
            <person name="Efimov B.A."/>
        </authorList>
    </citation>
    <scope>NUCLEOTIDE SEQUENCE [LARGE SCALE GENOMIC DNA]</scope>
    <source>
        <strain evidence="2 3">109</strain>
    </source>
</reference>
<dbReference type="InterPro" id="IPR027417">
    <property type="entry name" value="P-loop_NTPase"/>
</dbReference>
<dbReference type="AlphaFoldDB" id="A0A8E1QWJ6"/>
<sequence length="681" mass="77049">MITTPIEYLASLRIGTVEYISPDRIEVQLDIESPDSIALNTGTPRNFPRINGYVMIPIDLGFVVGQVSWITIQRSPYPKRSGFQDFGLIDLPFPLRKMELQPVGTLVAKNDSYQFKRGLETFPSVGDIVILPTEEQLRSIIESGDNRRVYIGNSPLISNAKVMIDPDRLFGRHLAVLGNTGSGKSCSVAGLIRWSLESAKEQLIDKTKSINCRFIILDPNGEYSKAFSDKTDAKVYTVNLETGDGKKQLEVPLWLWNTDEWCGFTKASPKTHRTTIVHALKTVRSGINVECLSKEKELSNYIKVILQAINISVKEGAPFVKRPAFGFHNSLVKWSKGFKAEEEFSDELKESLINLNSKILKFCTNRSGDGYIDYTYTREEINELITLMECVFSKAGGKEEDLLPIDEDSPIPFTGENFVRSIEANAEILNTTDYIVTLMPRIKALLTDVRVRKVIDNESLSLSKWLEDYIGSDNEESLTIIDLSLLPSEVTGIITAVIARMIFEAQQRYLKLNKQCLPTVLVMEEAHYFVKRYNDDAENTGPTTQCCKVFEKIAREGRKFGLGLVLSSQRPSELSPTVLSQCNSFLLHRISNDRDQELVSRLLPDNMRGILREMPSLPSQYAILLGWASELPVMVKMRTLPKNQCPQSDDPDFWNVWVGSENRRIDWNAIADEWQSKKKEM</sequence>
<dbReference type="OrthoDB" id="9806951at2"/>
<evidence type="ECO:0000259" key="1">
    <source>
        <dbReference type="Pfam" id="PF01935"/>
    </source>
</evidence>
<protein>
    <submittedName>
        <fullName evidence="2">ATPase</fullName>
    </submittedName>
</protein>
<evidence type="ECO:0000313" key="2">
    <source>
        <dbReference type="EMBL" id="KOO67945.1"/>
    </source>
</evidence>
<dbReference type="Pfam" id="PF01935">
    <property type="entry name" value="DUF87"/>
    <property type="match status" value="1"/>
</dbReference>
<evidence type="ECO:0000313" key="3">
    <source>
        <dbReference type="Proteomes" id="UP000036951"/>
    </source>
</evidence>
<dbReference type="Gene3D" id="3.40.50.300">
    <property type="entry name" value="P-loop containing nucleotide triphosphate hydrolases"/>
    <property type="match status" value="2"/>
</dbReference>